<dbReference type="Proteomes" id="UP001151582">
    <property type="component" value="Unassembled WGS sequence"/>
</dbReference>
<feature type="transmembrane region" description="Helical" evidence="11">
    <location>
        <begin position="503"/>
        <end position="520"/>
    </location>
</feature>
<evidence type="ECO:0000256" key="12">
    <source>
        <dbReference type="SAM" id="SignalP"/>
    </source>
</evidence>
<feature type="transmembrane region" description="Helical" evidence="11">
    <location>
        <begin position="313"/>
        <end position="334"/>
    </location>
</feature>
<keyword evidence="4" id="KW-0479">Metal-binding</keyword>
<feature type="transmembrane region" description="Helical" evidence="11">
    <location>
        <begin position="1245"/>
        <end position="1267"/>
    </location>
</feature>
<dbReference type="Gene3D" id="1.20.1110.10">
    <property type="entry name" value="Calcium-transporting ATPase, transmembrane domain"/>
    <property type="match status" value="1"/>
</dbReference>
<dbReference type="InterPro" id="IPR018303">
    <property type="entry name" value="ATPase_P-typ_P_site"/>
</dbReference>
<dbReference type="Gene3D" id="2.70.150.10">
    <property type="entry name" value="Calcium-transporting ATPase, cytoplasmic transduction domain A"/>
    <property type="match status" value="1"/>
</dbReference>
<dbReference type="GO" id="GO:0046872">
    <property type="term" value="F:metal ion binding"/>
    <property type="evidence" value="ECO:0007669"/>
    <property type="project" value="UniProtKB-KW"/>
</dbReference>
<evidence type="ECO:0000256" key="7">
    <source>
        <dbReference type="ARBA" id="ARBA00022842"/>
    </source>
</evidence>
<dbReference type="GO" id="GO:0019829">
    <property type="term" value="F:ATPase-coupled monoatomic cation transmembrane transporter activity"/>
    <property type="evidence" value="ECO:0007669"/>
    <property type="project" value="TreeGrafter"/>
</dbReference>
<organism evidence="14 15">
    <name type="scientific">Dimargaris verticillata</name>
    <dbReference type="NCBI Taxonomy" id="2761393"/>
    <lineage>
        <taxon>Eukaryota</taxon>
        <taxon>Fungi</taxon>
        <taxon>Fungi incertae sedis</taxon>
        <taxon>Zoopagomycota</taxon>
        <taxon>Kickxellomycotina</taxon>
        <taxon>Dimargaritomycetes</taxon>
        <taxon>Dimargaritales</taxon>
        <taxon>Dimargaritaceae</taxon>
        <taxon>Dimargaris</taxon>
    </lineage>
</organism>
<feature type="domain" description="P-type ATPase A" evidence="13">
    <location>
        <begin position="536"/>
        <end position="659"/>
    </location>
</feature>
<feature type="signal peptide" evidence="12">
    <location>
        <begin position="1"/>
        <end position="19"/>
    </location>
</feature>
<keyword evidence="6" id="KW-0067">ATP-binding</keyword>
<dbReference type="Pfam" id="PF00122">
    <property type="entry name" value="E1-E2_ATPase"/>
    <property type="match status" value="1"/>
</dbReference>
<dbReference type="PROSITE" id="PS00154">
    <property type="entry name" value="ATPASE_E1_E2"/>
    <property type="match status" value="1"/>
</dbReference>
<dbReference type="PANTHER" id="PTHR45630">
    <property type="entry name" value="CATION-TRANSPORTING ATPASE-RELATED"/>
    <property type="match status" value="1"/>
</dbReference>
<evidence type="ECO:0000256" key="6">
    <source>
        <dbReference type="ARBA" id="ARBA00022840"/>
    </source>
</evidence>
<dbReference type="InterPro" id="IPR001757">
    <property type="entry name" value="P_typ_ATPase"/>
</dbReference>
<dbReference type="SUPFAM" id="SSF56784">
    <property type="entry name" value="HAD-like"/>
    <property type="match status" value="1"/>
</dbReference>
<feature type="chain" id="PRO_5040807211" description="P-type ATPase A domain-containing protein" evidence="12">
    <location>
        <begin position="20"/>
        <end position="1438"/>
    </location>
</feature>
<dbReference type="InterPro" id="IPR008250">
    <property type="entry name" value="ATPase_P-typ_transduc_dom_A_sf"/>
</dbReference>
<dbReference type="NCBIfam" id="TIGR01494">
    <property type="entry name" value="ATPase_P-type"/>
    <property type="match status" value="1"/>
</dbReference>
<feature type="transmembrane region" description="Helical" evidence="11">
    <location>
        <begin position="1398"/>
        <end position="1421"/>
    </location>
</feature>
<comment type="subcellular location">
    <subcellularLocation>
        <location evidence="1">Membrane</location>
        <topology evidence="1">Multi-pass membrane protein</topology>
    </subcellularLocation>
</comment>
<feature type="transmembrane region" description="Helical" evidence="11">
    <location>
        <begin position="1174"/>
        <end position="1197"/>
    </location>
</feature>
<evidence type="ECO:0000256" key="1">
    <source>
        <dbReference type="ARBA" id="ARBA00004141"/>
    </source>
</evidence>
<dbReference type="SUPFAM" id="SSF81653">
    <property type="entry name" value="Calcium ATPase, transduction domain A"/>
    <property type="match status" value="1"/>
</dbReference>
<dbReference type="SFLD" id="SFLDS00003">
    <property type="entry name" value="Haloacid_Dehalogenase"/>
    <property type="match status" value="1"/>
</dbReference>
<name>A0A9W8EBP4_9FUNG</name>
<dbReference type="EMBL" id="JANBQB010000558">
    <property type="protein sequence ID" value="KAJ1975174.1"/>
    <property type="molecule type" value="Genomic_DNA"/>
</dbReference>
<dbReference type="InterPro" id="IPR006544">
    <property type="entry name" value="P-type_TPase_V"/>
</dbReference>
<evidence type="ECO:0000256" key="9">
    <source>
        <dbReference type="ARBA" id="ARBA00022989"/>
    </source>
</evidence>
<dbReference type="Gene3D" id="3.40.50.1000">
    <property type="entry name" value="HAD superfamily/HAD-like"/>
    <property type="match status" value="2"/>
</dbReference>
<keyword evidence="15" id="KW-1185">Reference proteome</keyword>
<dbReference type="SFLD" id="SFLDG00002">
    <property type="entry name" value="C1.7:_P-type_atpase_like"/>
    <property type="match status" value="1"/>
</dbReference>
<evidence type="ECO:0000256" key="8">
    <source>
        <dbReference type="ARBA" id="ARBA00022967"/>
    </source>
</evidence>
<evidence type="ECO:0000313" key="15">
    <source>
        <dbReference type="Proteomes" id="UP001151582"/>
    </source>
</evidence>
<feature type="transmembrane region" description="Helical" evidence="11">
    <location>
        <begin position="677"/>
        <end position="697"/>
    </location>
</feature>
<evidence type="ECO:0000256" key="11">
    <source>
        <dbReference type="SAM" id="Phobius"/>
    </source>
</evidence>
<evidence type="ECO:0000256" key="5">
    <source>
        <dbReference type="ARBA" id="ARBA00022741"/>
    </source>
</evidence>
<evidence type="ECO:0000256" key="10">
    <source>
        <dbReference type="ARBA" id="ARBA00023136"/>
    </source>
</evidence>
<dbReference type="PANTHER" id="PTHR45630:SF11">
    <property type="entry name" value="CATION-TRANSPORTING P-TYPE ATPASE N-TERMINAL DOMAIN-CONTAINING PROTEIN"/>
    <property type="match status" value="1"/>
</dbReference>
<keyword evidence="7" id="KW-0460">Magnesium</keyword>
<evidence type="ECO:0000259" key="13">
    <source>
        <dbReference type="Pfam" id="PF00122"/>
    </source>
</evidence>
<dbReference type="GO" id="GO:0005524">
    <property type="term" value="F:ATP binding"/>
    <property type="evidence" value="ECO:0007669"/>
    <property type="project" value="UniProtKB-KW"/>
</dbReference>
<dbReference type="NCBIfam" id="TIGR01657">
    <property type="entry name" value="P-ATPase-V"/>
    <property type="match status" value="1"/>
</dbReference>
<proteinExistence type="inferred from homology"/>
<dbReference type="InterPro" id="IPR044492">
    <property type="entry name" value="P_typ_ATPase_HD_dom"/>
</dbReference>
<dbReference type="InterPro" id="IPR059000">
    <property type="entry name" value="ATPase_P-type_domA"/>
</dbReference>
<keyword evidence="3 11" id="KW-0812">Transmembrane</keyword>
<dbReference type="PRINTS" id="PR00119">
    <property type="entry name" value="CATATPASE"/>
</dbReference>
<evidence type="ECO:0000256" key="3">
    <source>
        <dbReference type="ARBA" id="ARBA00022692"/>
    </source>
</evidence>
<keyword evidence="10 11" id="KW-0472">Membrane</keyword>
<feature type="transmembrane region" description="Helical" evidence="11">
    <location>
        <begin position="479"/>
        <end position="497"/>
    </location>
</feature>
<evidence type="ECO:0000313" key="14">
    <source>
        <dbReference type="EMBL" id="KAJ1975174.1"/>
    </source>
</evidence>
<dbReference type="SFLD" id="SFLDF00027">
    <property type="entry name" value="p-type_atpase"/>
    <property type="match status" value="1"/>
</dbReference>
<keyword evidence="8" id="KW-1278">Translocase</keyword>
<evidence type="ECO:0000256" key="4">
    <source>
        <dbReference type="ARBA" id="ARBA00022723"/>
    </source>
</evidence>
<dbReference type="GO" id="GO:0016020">
    <property type="term" value="C:membrane"/>
    <property type="evidence" value="ECO:0007669"/>
    <property type="project" value="UniProtKB-SubCell"/>
</dbReference>
<protein>
    <recommendedName>
        <fullName evidence="13">P-type ATPase A domain-containing protein</fullName>
    </recommendedName>
</protein>
<dbReference type="InterPro" id="IPR036412">
    <property type="entry name" value="HAD-like_sf"/>
</dbReference>
<dbReference type="OrthoDB" id="48943at2759"/>
<dbReference type="SUPFAM" id="SSF81660">
    <property type="entry name" value="Metal cation-transporting ATPase, ATP-binding domain N"/>
    <property type="match status" value="1"/>
</dbReference>
<dbReference type="GO" id="GO:0016887">
    <property type="term" value="F:ATP hydrolysis activity"/>
    <property type="evidence" value="ECO:0007669"/>
    <property type="project" value="InterPro"/>
</dbReference>
<keyword evidence="12" id="KW-0732">Signal</keyword>
<feature type="transmembrane region" description="Helical" evidence="11">
    <location>
        <begin position="1327"/>
        <end position="1347"/>
    </location>
</feature>
<feature type="transmembrane region" description="Helical" evidence="11">
    <location>
        <begin position="703"/>
        <end position="725"/>
    </location>
</feature>
<dbReference type="InterPro" id="IPR023299">
    <property type="entry name" value="ATPase_P-typ_cyto_dom_N"/>
</dbReference>
<dbReference type="InterPro" id="IPR023298">
    <property type="entry name" value="ATPase_P-typ_TM_dom_sf"/>
</dbReference>
<feature type="transmembrane region" description="Helical" evidence="11">
    <location>
        <begin position="1203"/>
        <end position="1224"/>
    </location>
</feature>
<dbReference type="InterPro" id="IPR023214">
    <property type="entry name" value="HAD_sf"/>
</dbReference>
<sequence>MHIWALLTTLGSFWCLVVAIPRFHDINDHDPYGNKCPLSERNGVECPRLCVTDTDLCPPELAPVCPPGETYCLDGTCRASCMEATNMCMCGQSVADVGRELYPCASQDPISIPQYDPHHKEEMVAEHCAAAWQPTNQRSRWTRADNSSVPVYWGDSLTVDQVWLQCPEPAPRQLQFNEPMFIVFYSLLGAQISLLVFWALRRSMFSMKEPRRPVTAHCEVASEKDASSFASDKSFKVATHNVYTTDQDGEMVETMATPGLTIKGFRRSFLGTAILVTVLLTTLGWLVLLGVIVSDYYGAFDGESYSVFANSQLSSKVFVVVWHFAVVWFLALNLSEPRVSNFFRLPCPLHQARFVQIEKVKDQVIMIQSRSRWLKELRIWERRLQRITGHGVVVKTAQIAQTATTHQNYFEFQCTRYVYHPQHDQFLPCQLTVGDTHAGLFAQRHGISSDTAARRQDAIGPNFIHVAVPNFARALLEEFLGFFYLYQMMCLWVWYYFNYYYMGVEQTAVILLSALVKVIIRLRSERRVKQMAEYRNECQVLRDDQWVAMHTVDLVPGDVVALTANTQIPCDGALLWGELIVDESSLTGEAMPIRKFPLKDDQSAYQRLGTSRTNALSDGTRVLQTMPGHGGPIPNNADASAGMLVTTTRTNTDKGQLVQKILFPTAYSFIFNEQLKLVILILLLWGGICFAIVYWFLGEDISTWFYGIFTISFIMSPLLPAMLVVGQSVAASRLRAKHIYCVDLPRIMIAGKVHVFCFDKTGTLTKEGLEFYGLQATESHTLPEPTGSFVALAKAEVKNKDLRFGPRCEHVANVDNLWQMGLASCHSVTKVNDTLIGNPVDIELFTATQWSLSEKPESSAFLDTLVAPTCDNQALQTQVHVLKRFEFVHARASMSVAVLDPHTQHVHIFVKGSFEKLKDYARADSVPYHYDSVTAAWAKEGCYVLAMGHRDLGPLDQLSNLDELTRDDLESNLTLLGLVLFKNKLKSDTTEAIRELREGNTRTVMITGDTALTGVYIARACEMLPAGVPVALADVDDDGKVHWVDVDSDSPVPDIEAWLTEPTNLRPELAVTGRAFGVLVTEGFVQRYLDHIRIFARMTPDGKVQCIQLHMQRYITAMCGDGGNDCGALRAAHVGLALSESEASIVSPFSSSHRSVMSCVELLRQGRTALVTSFAAYKFIILYGETMAWLGLLQYYFSVIVPQAAWILIDGFITVGLSCAITQAKTRDRLAPRRPTARLLGPQTLASAIGQVLINLVFLIGSIGMLFQQPWYRCNEFDAADVDAAQWWLLGDNYEAEIIALTVLYQFVNAAAVFNFGYYFRKSWWTNYIMVVLYSGFMVTIMVLTLMDPNPFSCLFRINCGTPSVLVQLGYPEPTWHIAEYNSPLGHNVLPRSYRWQLWGLCLANCAVNLIYEYVFVLGPVGRYLKRRFGKPDRTLAL</sequence>
<feature type="transmembrane region" description="Helical" evidence="11">
    <location>
        <begin position="180"/>
        <end position="200"/>
    </location>
</feature>
<keyword evidence="5" id="KW-0547">Nucleotide-binding</keyword>
<dbReference type="SUPFAM" id="SSF81665">
    <property type="entry name" value="Calcium ATPase, transmembrane domain M"/>
    <property type="match status" value="1"/>
</dbReference>
<reference evidence="14" key="1">
    <citation type="submission" date="2022-07" db="EMBL/GenBank/DDBJ databases">
        <title>Phylogenomic reconstructions and comparative analyses of Kickxellomycotina fungi.</title>
        <authorList>
            <person name="Reynolds N.K."/>
            <person name="Stajich J.E."/>
            <person name="Barry K."/>
            <person name="Grigoriev I.V."/>
            <person name="Crous P."/>
            <person name="Smith M.E."/>
        </authorList>
    </citation>
    <scope>NUCLEOTIDE SEQUENCE</scope>
    <source>
        <strain evidence="14">RSA 567</strain>
    </source>
</reference>
<keyword evidence="9 11" id="KW-1133">Transmembrane helix</keyword>
<gene>
    <name evidence="14" type="ORF">H4R34_004436</name>
</gene>
<feature type="transmembrane region" description="Helical" evidence="11">
    <location>
        <begin position="1298"/>
        <end position="1320"/>
    </location>
</feature>
<evidence type="ECO:0000256" key="2">
    <source>
        <dbReference type="ARBA" id="ARBA00006000"/>
    </source>
</evidence>
<comment type="caution">
    <text evidence="14">The sequence shown here is derived from an EMBL/GenBank/DDBJ whole genome shotgun (WGS) entry which is preliminary data.</text>
</comment>
<dbReference type="GO" id="GO:0140358">
    <property type="term" value="F:P-type transmembrane transporter activity"/>
    <property type="evidence" value="ECO:0007669"/>
    <property type="project" value="InterPro"/>
</dbReference>
<feature type="transmembrane region" description="Helical" evidence="11">
    <location>
        <begin position="269"/>
        <end position="293"/>
    </location>
</feature>
<accession>A0A9W8EBP4</accession>
<dbReference type="Gene3D" id="3.40.1110.10">
    <property type="entry name" value="Calcium-transporting ATPase, cytoplasmic domain N"/>
    <property type="match status" value="1"/>
</dbReference>
<comment type="similarity">
    <text evidence="2">Belongs to the cation transport ATPase (P-type) (TC 3.A.3) family. Type V subfamily.</text>
</comment>